<sequence length="564" mass="64210">MSNQNTGKRPKSLSFKPPQASTALTSTTATNVISFNNGHNIQNSTTVSSSSNSSSTSASPNIKTTSKKKNEFKLKRELTSSSIPGTGSSACSDDLASNQVEELNFLYLIYVPNKYLIKNNKKSIKNLIIHIPKIVPNNNQLNLCIHIFLSTIMVKFVNSWYLTKLNTSNLEFLKGLYDGLIVEFIKDVVGRLQKVNVLTLADELVGILNDHIKLAESDPDKPFPYKFQNEFYEQCQELNNLIYDSNKSIREINIDYLSNSHIFFQSAPVNYYRILVRQVLLSSFQDSQDEGDVVNPFSSKISSDLVTLVLGDLVVGNIVEKLSSLEFIFEKLNDILDLVLVEEEQEPPTTPVVVEQKPLTNRIKEWMYRTYHNFTKLVVLYHGKIKTASDESTMTDGFNIFDSSVFALAETIFNILERKPLLYNMVKTFKTFALMNSKLTLTINKVVTRYLENKINENITEERISKIINDLRLGLFYNDNQEEEVEKQVVTIDVLTEKLLKSNRKISSVIDLSYKNESQDDLRNSIKLVLILFQDKGEYLDKGMNKLLIIKLLDCIVGNLYDNI</sequence>
<gene>
    <name evidence="3" type="ORF">Cantr_05315</name>
</gene>
<feature type="region of interest" description="Disordered" evidence="1">
    <location>
        <begin position="44"/>
        <end position="91"/>
    </location>
</feature>
<organism evidence="3 4">
    <name type="scientific">Candida viswanathii</name>
    <dbReference type="NCBI Taxonomy" id="5486"/>
    <lineage>
        <taxon>Eukaryota</taxon>
        <taxon>Fungi</taxon>
        <taxon>Dikarya</taxon>
        <taxon>Ascomycota</taxon>
        <taxon>Saccharomycotina</taxon>
        <taxon>Pichiomycetes</taxon>
        <taxon>Debaryomycetaceae</taxon>
        <taxon>Candida/Lodderomyces clade</taxon>
        <taxon>Candida</taxon>
    </lineage>
</organism>
<evidence type="ECO:0000259" key="2">
    <source>
        <dbReference type="Pfam" id="PF02194"/>
    </source>
</evidence>
<dbReference type="Pfam" id="PF02194">
    <property type="entry name" value="PXA"/>
    <property type="match status" value="1"/>
</dbReference>
<dbReference type="OrthoDB" id="5582218at2759"/>
<feature type="compositionally biased region" description="Low complexity" evidence="1">
    <location>
        <begin position="44"/>
        <end position="61"/>
    </location>
</feature>
<comment type="caution">
    <text evidence="3">The sequence shown here is derived from an EMBL/GenBank/DDBJ whole genome shotgun (WGS) entry which is preliminary data.</text>
</comment>
<feature type="compositionally biased region" description="Basic and acidic residues" evidence="1">
    <location>
        <begin position="68"/>
        <end position="78"/>
    </location>
</feature>
<feature type="domain" description="PXA" evidence="2">
    <location>
        <begin position="139"/>
        <end position="333"/>
    </location>
</feature>
<dbReference type="AlphaFoldDB" id="A0A367XQI4"/>
<name>A0A367XQI4_9ASCO</name>
<keyword evidence="4" id="KW-1185">Reference proteome</keyword>
<reference evidence="3 4" key="1">
    <citation type="submission" date="2018-06" db="EMBL/GenBank/DDBJ databases">
        <title>Whole genome sequencing of Candida tropicalis (genome annotated by CSBL at Korea University).</title>
        <authorList>
            <person name="Ahn J."/>
        </authorList>
    </citation>
    <scope>NUCLEOTIDE SEQUENCE [LARGE SCALE GENOMIC DNA]</scope>
    <source>
        <strain evidence="3 4">ATCC 20962</strain>
    </source>
</reference>
<dbReference type="Proteomes" id="UP000253472">
    <property type="component" value="Unassembled WGS sequence"/>
</dbReference>
<dbReference type="STRING" id="5486.A0A367XQI4"/>
<dbReference type="InterPro" id="IPR003114">
    <property type="entry name" value="Phox_assoc"/>
</dbReference>
<evidence type="ECO:0000313" key="3">
    <source>
        <dbReference type="EMBL" id="RCK55874.1"/>
    </source>
</evidence>
<dbReference type="EMBL" id="QLNQ01000029">
    <property type="protein sequence ID" value="RCK55874.1"/>
    <property type="molecule type" value="Genomic_DNA"/>
</dbReference>
<feature type="region of interest" description="Disordered" evidence="1">
    <location>
        <begin position="1"/>
        <end position="24"/>
    </location>
</feature>
<accession>A0A367XQI4</accession>
<evidence type="ECO:0000256" key="1">
    <source>
        <dbReference type="SAM" id="MobiDB-lite"/>
    </source>
</evidence>
<evidence type="ECO:0000313" key="4">
    <source>
        <dbReference type="Proteomes" id="UP000253472"/>
    </source>
</evidence>
<feature type="compositionally biased region" description="Polar residues" evidence="1">
    <location>
        <begin position="79"/>
        <end position="91"/>
    </location>
</feature>
<protein>
    <recommendedName>
        <fullName evidence="2">PXA domain-containing protein</fullName>
    </recommendedName>
</protein>
<proteinExistence type="predicted"/>